<dbReference type="RefSeq" id="WP_092796005.1">
    <property type="nucleotide sequence ID" value="NZ_FNXF01000017.1"/>
</dbReference>
<dbReference type="Proteomes" id="UP000199371">
    <property type="component" value="Unassembled WGS sequence"/>
</dbReference>
<dbReference type="STRING" id="173990.SAMN05660691_03457"/>
<keyword evidence="3" id="KW-1185">Reference proteome</keyword>
<gene>
    <name evidence="2" type="ORF">SAMN05660691_03457</name>
</gene>
<name>A0A1H6NDQ1_9GAMM</name>
<dbReference type="CDD" id="cd04301">
    <property type="entry name" value="NAT_SF"/>
    <property type="match status" value="1"/>
</dbReference>
<dbReference type="InterPro" id="IPR016181">
    <property type="entry name" value="Acyl_CoA_acyltransferase"/>
</dbReference>
<evidence type="ECO:0000313" key="2">
    <source>
        <dbReference type="EMBL" id="SEI08513.1"/>
    </source>
</evidence>
<evidence type="ECO:0000313" key="3">
    <source>
        <dbReference type="Proteomes" id="UP000199371"/>
    </source>
</evidence>
<dbReference type="EMBL" id="FNXF01000017">
    <property type="protein sequence ID" value="SEI08513.1"/>
    <property type="molecule type" value="Genomic_DNA"/>
</dbReference>
<dbReference type="AlphaFoldDB" id="A0A1H6NDQ1"/>
<sequence length="166" mass="18549">MKIHSRALHDDDFKQMRELLLTEGANEWNYITADSINQQFDLIREKKALAVLAEEDGIFGFAVLILKSACPSKLSKYSELSSIAYIGDVVVSVTLSGKGIGSKLLNKCVGIAREEQCRKVYIERHEENLASAGMMRKAGFELVETFYDPDKRFVGSRKTSVLVKGI</sequence>
<dbReference type="InterPro" id="IPR000182">
    <property type="entry name" value="GNAT_dom"/>
</dbReference>
<feature type="domain" description="N-acetyltransferase" evidence="1">
    <location>
        <begin position="3"/>
        <end position="161"/>
    </location>
</feature>
<dbReference type="GO" id="GO:0016747">
    <property type="term" value="F:acyltransferase activity, transferring groups other than amino-acyl groups"/>
    <property type="evidence" value="ECO:0007669"/>
    <property type="project" value="InterPro"/>
</dbReference>
<dbReference type="Gene3D" id="3.40.630.30">
    <property type="match status" value="1"/>
</dbReference>
<protein>
    <submittedName>
        <fullName evidence="2">Acetyltransferase (GNAT) family protein</fullName>
    </submittedName>
</protein>
<evidence type="ECO:0000259" key="1">
    <source>
        <dbReference type="PROSITE" id="PS51186"/>
    </source>
</evidence>
<organism evidence="2 3">
    <name type="scientific">Rheinheimera pacifica</name>
    <dbReference type="NCBI Taxonomy" id="173990"/>
    <lineage>
        <taxon>Bacteria</taxon>
        <taxon>Pseudomonadati</taxon>
        <taxon>Pseudomonadota</taxon>
        <taxon>Gammaproteobacteria</taxon>
        <taxon>Chromatiales</taxon>
        <taxon>Chromatiaceae</taxon>
        <taxon>Rheinheimera</taxon>
    </lineage>
</organism>
<keyword evidence="2" id="KW-0808">Transferase</keyword>
<proteinExistence type="predicted"/>
<accession>A0A1H6NDQ1</accession>
<dbReference type="PROSITE" id="PS51186">
    <property type="entry name" value="GNAT"/>
    <property type="match status" value="1"/>
</dbReference>
<dbReference type="SUPFAM" id="SSF55729">
    <property type="entry name" value="Acyl-CoA N-acyltransferases (Nat)"/>
    <property type="match status" value="1"/>
</dbReference>
<reference evidence="3" key="1">
    <citation type="submission" date="2016-10" db="EMBL/GenBank/DDBJ databases">
        <authorList>
            <person name="Varghese N."/>
            <person name="Submissions S."/>
        </authorList>
    </citation>
    <scope>NUCLEOTIDE SEQUENCE [LARGE SCALE GENOMIC DNA]</scope>
    <source>
        <strain evidence="3">DSM 17616</strain>
    </source>
</reference>
<dbReference type="Pfam" id="PF00583">
    <property type="entry name" value="Acetyltransf_1"/>
    <property type="match status" value="1"/>
</dbReference>
<dbReference type="OrthoDB" id="6963588at2"/>